<dbReference type="RefSeq" id="WP_067585305.1">
    <property type="nucleotide sequence ID" value="NZ_FOWC01000007.1"/>
</dbReference>
<dbReference type="EMBL" id="JAAGNC010000222">
    <property type="protein sequence ID" value="NEC62876.1"/>
    <property type="molecule type" value="Genomic_DNA"/>
</dbReference>
<evidence type="ECO:0000313" key="3">
    <source>
        <dbReference type="Proteomes" id="UP000470404"/>
    </source>
</evidence>
<feature type="region of interest" description="Disordered" evidence="1">
    <location>
        <begin position="1"/>
        <end position="33"/>
    </location>
</feature>
<reference evidence="2 3" key="1">
    <citation type="submission" date="2020-01" db="EMBL/GenBank/DDBJ databases">
        <title>Insect and environment-associated Actinomycetes.</title>
        <authorList>
            <person name="Currrie C."/>
            <person name="Chevrette M."/>
            <person name="Carlson C."/>
            <person name="Stubbendieck R."/>
            <person name="Wendt-Pienkowski E."/>
        </authorList>
    </citation>
    <scope>NUCLEOTIDE SEQUENCE [LARGE SCALE GENOMIC DNA]</scope>
    <source>
        <strain evidence="2 3">SID8386</strain>
    </source>
</reference>
<evidence type="ECO:0000256" key="1">
    <source>
        <dbReference type="SAM" id="MobiDB-lite"/>
    </source>
</evidence>
<name>A0ABX0CCU0_9PSEU</name>
<feature type="compositionally biased region" description="Polar residues" evidence="1">
    <location>
        <begin position="94"/>
        <end position="114"/>
    </location>
</feature>
<dbReference type="Proteomes" id="UP000470404">
    <property type="component" value="Unassembled WGS sequence"/>
</dbReference>
<protein>
    <submittedName>
        <fullName evidence="2">Uncharacterized protein</fullName>
    </submittedName>
</protein>
<proteinExistence type="predicted"/>
<evidence type="ECO:0000313" key="2">
    <source>
        <dbReference type="EMBL" id="NEC62876.1"/>
    </source>
</evidence>
<accession>A0ABX0CCU0</accession>
<feature type="compositionally biased region" description="Low complexity" evidence="1">
    <location>
        <begin position="121"/>
        <end position="130"/>
    </location>
</feature>
<gene>
    <name evidence="2" type="ORF">G3I59_46625</name>
</gene>
<comment type="caution">
    <text evidence="2">The sequence shown here is derived from an EMBL/GenBank/DDBJ whole genome shotgun (WGS) entry which is preliminary data.</text>
</comment>
<sequence>MNPDRRAPRFPDSPSAATRGLAGHKNDRSPIDDRYRLDPDRAWLATPAGVVLDGGALTFVRGSARVMTAGQALADPVLSTAGSSTGRNGFVSPRQASGPSRWNTFSRNPTSTASPAIWPGTPRSSSSPRTKTIRQWSAGRLVFTFTCGGGYDSRGGTHPHLFDDEMSGSGLIDFASAATIADSSVAMMAILGRHLGFGVAPETLTGPLPTAYRMHRHLPPPS</sequence>
<keyword evidence="3" id="KW-1185">Reference proteome</keyword>
<organism evidence="2 3">
    <name type="scientific">Amycolatopsis rubida</name>
    <dbReference type="NCBI Taxonomy" id="112413"/>
    <lineage>
        <taxon>Bacteria</taxon>
        <taxon>Bacillati</taxon>
        <taxon>Actinomycetota</taxon>
        <taxon>Actinomycetes</taxon>
        <taxon>Pseudonocardiales</taxon>
        <taxon>Pseudonocardiaceae</taxon>
        <taxon>Amycolatopsis</taxon>
    </lineage>
</organism>
<feature type="region of interest" description="Disordered" evidence="1">
    <location>
        <begin position="80"/>
        <end position="130"/>
    </location>
</feature>
<feature type="compositionally biased region" description="Basic and acidic residues" evidence="1">
    <location>
        <begin position="24"/>
        <end position="33"/>
    </location>
</feature>